<accession>A0A553HIF0</accession>
<reference evidence="2" key="1">
    <citation type="submission" date="2019-06" db="EMBL/GenBank/DDBJ databases">
        <title>Draft genome sequence of the griseofulvin-producing fungus Xylaria cubensis strain G536.</title>
        <authorList>
            <person name="Mead M.E."/>
            <person name="Raja H.A."/>
            <person name="Steenwyk J.L."/>
            <person name="Knowles S.L."/>
            <person name="Oberlies N.H."/>
            <person name="Rokas A."/>
        </authorList>
    </citation>
    <scope>NUCLEOTIDE SEQUENCE [LARGE SCALE GENOMIC DNA]</scope>
    <source>
        <strain evidence="2">G536</strain>
    </source>
</reference>
<gene>
    <name evidence="1" type="ORF">FHL15_011395</name>
</gene>
<name>A0A553HIF0_9PEZI</name>
<sequence>MASINQSNPAYPRVSSQQRKTVKWRIVTERHGKYYLYYFEVEENLPGSMVMHHIVELCSREAALHTFVFRWHWIRRPVIDTAVLEGIPDPEAQHLKALHLPATPLTMASQNAAGTRWDSCHRIHS</sequence>
<evidence type="ECO:0000313" key="1">
    <source>
        <dbReference type="EMBL" id="TRX87713.1"/>
    </source>
</evidence>
<evidence type="ECO:0000313" key="2">
    <source>
        <dbReference type="Proteomes" id="UP000319160"/>
    </source>
</evidence>
<dbReference type="AlphaFoldDB" id="A0A553HIF0"/>
<organism evidence="1 2">
    <name type="scientific">Xylaria flabelliformis</name>
    <dbReference type="NCBI Taxonomy" id="2512241"/>
    <lineage>
        <taxon>Eukaryota</taxon>
        <taxon>Fungi</taxon>
        <taxon>Dikarya</taxon>
        <taxon>Ascomycota</taxon>
        <taxon>Pezizomycotina</taxon>
        <taxon>Sordariomycetes</taxon>
        <taxon>Xylariomycetidae</taxon>
        <taxon>Xylariales</taxon>
        <taxon>Xylariaceae</taxon>
        <taxon>Xylaria</taxon>
    </lineage>
</organism>
<keyword evidence="2" id="KW-1185">Reference proteome</keyword>
<proteinExistence type="predicted"/>
<dbReference type="OrthoDB" id="10388078at2759"/>
<comment type="caution">
    <text evidence="1">The sequence shown here is derived from an EMBL/GenBank/DDBJ whole genome shotgun (WGS) entry which is preliminary data.</text>
</comment>
<dbReference type="Proteomes" id="UP000319160">
    <property type="component" value="Unassembled WGS sequence"/>
</dbReference>
<protein>
    <submittedName>
        <fullName evidence="1">Uncharacterized protein</fullName>
    </submittedName>
</protein>
<dbReference type="EMBL" id="VFLP01000141">
    <property type="protein sequence ID" value="TRX87713.1"/>
    <property type="molecule type" value="Genomic_DNA"/>
</dbReference>